<proteinExistence type="inferred from homology"/>
<evidence type="ECO:0008006" key="5">
    <source>
        <dbReference type="Google" id="ProtNLM"/>
    </source>
</evidence>
<dbReference type="PANTHER" id="PTHR31374:SF399">
    <property type="entry name" value="AUXIN-RESPONSIVE PROTEIN SAUR71-LIKE"/>
    <property type="match status" value="1"/>
</dbReference>
<dbReference type="GO" id="GO:0009733">
    <property type="term" value="P:response to auxin"/>
    <property type="evidence" value="ECO:0007669"/>
    <property type="project" value="InterPro"/>
</dbReference>
<dbReference type="InterPro" id="IPR003676">
    <property type="entry name" value="SAUR_fam"/>
</dbReference>
<evidence type="ECO:0000313" key="3">
    <source>
        <dbReference type="EMBL" id="KAD4889121.1"/>
    </source>
</evidence>
<accession>A0A5N6NJ63</accession>
<dbReference type="OrthoDB" id="660486at2759"/>
<feature type="region of interest" description="Disordered" evidence="2">
    <location>
        <begin position="39"/>
        <end position="80"/>
    </location>
</feature>
<comment type="similarity">
    <text evidence="1">Belongs to the ARG7 family.</text>
</comment>
<gene>
    <name evidence="3" type="ORF">E3N88_21194</name>
</gene>
<reference evidence="3 4" key="1">
    <citation type="submission" date="2019-05" db="EMBL/GenBank/DDBJ databases">
        <title>Mikania micrantha, genome provides insights into the molecular mechanism of rapid growth.</title>
        <authorList>
            <person name="Liu B."/>
        </authorList>
    </citation>
    <scope>NUCLEOTIDE SEQUENCE [LARGE SCALE GENOMIC DNA]</scope>
    <source>
        <strain evidence="3">NLD-2019</strain>
        <tissue evidence="3">Leaf</tissue>
    </source>
</reference>
<sequence length="243" mass="27606">MSVQSRESKINYLSSILHVQYCTWRIAFTSSAEHTHHRLTIENVRRSNRRPATETNSPATDDSAEPDQNHSLTTTNKYKKARVQSQFEKVRTKKANAGKKNLLARTWDSCRTSRRGSGEGLTKSKSWNEKDKKMAPEGYFPVCVGPDKQRFAVKMKYVNHPLFTMLLDDAETEYGYNCDGPILLPCDVDLFYKVLAEMKVQPLGWSAFAYGSFSPFSPSRRLRTNGARQMGKGYGSYEPLTPS</sequence>
<protein>
    <recommendedName>
        <fullName evidence="5">Auxin-responsive protein</fullName>
    </recommendedName>
</protein>
<dbReference type="PANTHER" id="PTHR31374">
    <property type="entry name" value="AUXIN-INDUCED PROTEIN-LIKE-RELATED"/>
    <property type="match status" value="1"/>
</dbReference>
<keyword evidence="4" id="KW-1185">Reference proteome</keyword>
<evidence type="ECO:0000256" key="1">
    <source>
        <dbReference type="ARBA" id="ARBA00006974"/>
    </source>
</evidence>
<name>A0A5N6NJ63_9ASTR</name>
<dbReference type="Proteomes" id="UP000326396">
    <property type="component" value="Linkage Group LG19"/>
</dbReference>
<organism evidence="3 4">
    <name type="scientific">Mikania micrantha</name>
    <name type="common">bitter vine</name>
    <dbReference type="NCBI Taxonomy" id="192012"/>
    <lineage>
        <taxon>Eukaryota</taxon>
        <taxon>Viridiplantae</taxon>
        <taxon>Streptophyta</taxon>
        <taxon>Embryophyta</taxon>
        <taxon>Tracheophyta</taxon>
        <taxon>Spermatophyta</taxon>
        <taxon>Magnoliopsida</taxon>
        <taxon>eudicotyledons</taxon>
        <taxon>Gunneridae</taxon>
        <taxon>Pentapetalae</taxon>
        <taxon>asterids</taxon>
        <taxon>campanulids</taxon>
        <taxon>Asterales</taxon>
        <taxon>Asteraceae</taxon>
        <taxon>Asteroideae</taxon>
        <taxon>Heliantheae alliance</taxon>
        <taxon>Eupatorieae</taxon>
        <taxon>Mikania</taxon>
    </lineage>
</organism>
<evidence type="ECO:0000256" key="2">
    <source>
        <dbReference type="SAM" id="MobiDB-lite"/>
    </source>
</evidence>
<comment type="caution">
    <text evidence="3">The sequence shown here is derived from an EMBL/GenBank/DDBJ whole genome shotgun (WGS) entry which is preliminary data.</text>
</comment>
<evidence type="ECO:0000313" key="4">
    <source>
        <dbReference type="Proteomes" id="UP000326396"/>
    </source>
</evidence>
<dbReference type="EMBL" id="SZYD01000011">
    <property type="protein sequence ID" value="KAD4889121.1"/>
    <property type="molecule type" value="Genomic_DNA"/>
</dbReference>
<dbReference type="AlphaFoldDB" id="A0A5N6NJ63"/>
<dbReference type="Pfam" id="PF02519">
    <property type="entry name" value="Auxin_inducible"/>
    <property type="match status" value="1"/>
</dbReference>